<feature type="transmembrane region" description="Helical" evidence="1">
    <location>
        <begin position="328"/>
        <end position="347"/>
    </location>
</feature>
<dbReference type="InterPro" id="IPR029150">
    <property type="entry name" value="dCache_3"/>
</dbReference>
<reference evidence="3 4" key="1">
    <citation type="submission" date="2016-10" db="EMBL/GenBank/DDBJ databases">
        <authorList>
            <person name="de Groot N.N."/>
        </authorList>
    </citation>
    <scope>NUCLEOTIDE SEQUENCE [LARGE SCALE GENOMIC DNA]</scope>
    <source>
        <strain evidence="3 4">ATCC 51327</strain>
    </source>
</reference>
<dbReference type="InterPro" id="IPR043128">
    <property type="entry name" value="Rev_trsase/Diguanyl_cyclase"/>
</dbReference>
<organism evidence="3 4">
    <name type="scientific">Halanaerobium salsuginis</name>
    <dbReference type="NCBI Taxonomy" id="29563"/>
    <lineage>
        <taxon>Bacteria</taxon>
        <taxon>Bacillati</taxon>
        <taxon>Bacillota</taxon>
        <taxon>Clostridia</taxon>
        <taxon>Halanaerobiales</taxon>
        <taxon>Halanaerobiaceae</taxon>
        <taxon>Halanaerobium</taxon>
    </lineage>
</organism>
<proteinExistence type="predicted"/>
<dbReference type="PANTHER" id="PTHR45138">
    <property type="entry name" value="REGULATORY COMPONENTS OF SENSORY TRANSDUCTION SYSTEM"/>
    <property type="match status" value="1"/>
</dbReference>
<evidence type="ECO:0000313" key="4">
    <source>
        <dbReference type="Proteomes" id="UP000199006"/>
    </source>
</evidence>
<evidence type="ECO:0000313" key="3">
    <source>
        <dbReference type="EMBL" id="SFL44864.1"/>
    </source>
</evidence>
<dbReference type="GO" id="GO:0052621">
    <property type="term" value="F:diguanylate cyclase activity"/>
    <property type="evidence" value="ECO:0007669"/>
    <property type="project" value="TreeGrafter"/>
</dbReference>
<name>A0A1I4HS57_9FIRM</name>
<dbReference type="STRING" id="29563.SAMN02983006_01183"/>
<feature type="domain" description="GGDEF" evidence="2">
    <location>
        <begin position="386"/>
        <end position="514"/>
    </location>
</feature>
<dbReference type="Pfam" id="PF14827">
    <property type="entry name" value="dCache_3"/>
    <property type="match status" value="1"/>
</dbReference>
<gene>
    <name evidence="3" type="ORF">SAMN02983006_01183</name>
</gene>
<dbReference type="PANTHER" id="PTHR45138:SF9">
    <property type="entry name" value="DIGUANYLATE CYCLASE DGCM-RELATED"/>
    <property type="match status" value="1"/>
</dbReference>
<keyword evidence="1" id="KW-1133">Transmembrane helix</keyword>
<evidence type="ECO:0000256" key="1">
    <source>
        <dbReference type="SAM" id="Phobius"/>
    </source>
</evidence>
<accession>A0A1I4HS57</accession>
<evidence type="ECO:0000259" key="2">
    <source>
        <dbReference type="PROSITE" id="PS50887"/>
    </source>
</evidence>
<dbReference type="Gene3D" id="3.30.70.270">
    <property type="match status" value="1"/>
</dbReference>
<keyword evidence="1" id="KW-0472">Membrane</keyword>
<dbReference type="SMART" id="SM00267">
    <property type="entry name" value="GGDEF"/>
    <property type="match status" value="1"/>
</dbReference>
<dbReference type="InterPro" id="IPR050469">
    <property type="entry name" value="Diguanylate_Cyclase"/>
</dbReference>
<dbReference type="SUPFAM" id="SSF55073">
    <property type="entry name" value="Nucleotide cyclase"/>
    <property type="match status" value="1"/>
</dbReference>
<protein>
    <submittedName>
        <fullName evidence="3">Diguanylate cyclase (GGDEF) domain-containing protein</fullName>
    </submittedName>
</protein>
<dbReference type="FunFam" id="3.30.70.270:FF:000001">
    <property type="entry name" value="Diguanylate cyclase domain protein"/>
    <property type="match status" value="1"/>
</dbReference>
<dbReference type="OrthoDB" id="9805474at2"/>
<keyword evidence="1" id="KW-0812">Transmembrane</keyword>
<dbReference type="NCBIfam" id="TIGR00254">
    <property type="entry name" value="GGDEF"/>
    <property type="match status" value="1"/>
</dbReference>
<dbReference type="EMBL" id="FOTI01000012">
    <property type="protein sequence ID" value="SFL44864.1"/>
    <property type="molecule type" value="Genomic_DNA"/>
</dbReference>
<dbReference type="RefSeq" id="WP_089860976.1">
    <property type="nucleotide sequence ID" value="NZ_FOTI01000012.1"/>
</dbReference>
<sequence length="514" mass="60871">MQRTDIYKNKYYLLILCVIILLFFLFLFYNYQIKLNEQEYFLDNNLTRIRNEVNLILNTYNTSANAIFNNIINSKEIKRTIKFGWEFEDRRDNYRFYLKNNLESLYDNLNSYHIHQLQFNFKNGVSFLRMDRPDKYGDNLFELRETIRYVNQSKQKYFGFDQSRIFSDYSYIYPLFYKGEHIGSVEIGISFKAIAELLAKNFGGTNILIVKKDLVNRVVFDDEKEKYQQLAFVDDFLYDADIYKKSLEFPIGILQSEIRFMNNQNRNVIKRNLDRKIDFAINSKISGKYYTGYFIRIEGINDNINAYLISYLPNDSLRLINNNFNNTLLVSTFLLILTIILISLIFYSNSSLRYMAKNDQLTNVSNRHHLNEVLTKEYERKQRNNIPFSFIIFDIDHFKRINDNYGHDTGDIVLKKLSQLIEANIRKSDYFGRWGGEEFVIIATETSLNDAVAFAEKLNKIIEEYSFIESEAITVSLGVAEIKETEKIDDLIKRADKALYQAKERGRNRVEAIK</sequence>
<dbReference type="InterPro" id="IPR000160">
    <property type="entry name" value="GGDEF_dom"/>
</dbReference>
<dbReference type="AlphaFoldDB" id="A0A1I4HS57"/>
<dbReference type="Pfam" id="PF00990">
    <property type="entry name" value="GGDEF"/>
    <property type="match status" value="1"/>
</dbReference>
<feature type="transmembrane region" description="Helical" evidence="1">
    <location>
        <begin position="12"/>
        <end position="31"/>
    </location>
</feature>
<dbReference type="InterPro" id="IPR029787">
    <property type="entry name" value="Nucleotide_cyclase"/>
</dbReference>
<dbReference type="Proteomes" id="UP000199006">
    <property type="component" value="Unassembled WGS sequence"/>
</dbReference>
<dbReference type="CDD" id="cd01949">
    <property type="entry name" value="GGDEF"/>
    <property type="match status" value="1"/>
</dbReference>
<keyword evidence="4" id="KW-1185">Reference proteome</keyword>
<dbReference type="PROSITE" id="PS50887">
    <property type="entry name" value="GGDEF"/>
    <property type="match status" value="1"/>
</dbReference>